<evidence type="ECO:0000259" key="1">
    <source>
        <dbReference type="Pfam" id="PF16747"/>
    </source>
</evidence>
<name>A0A2T5I0H3_9PROT</name>
<feature type="domain" description="Surface-adhesin protein E-like" evidence="1">
    <location>
        <begin position="31"/>
        <end position="135"/>
    </location>
</feature>
<evidence type="ECO:0000313" key="3">
    <source>
        <dbReference type="Proteomes" id="UP000244152"/>
    </source>
</evidence>
<dbReference type="AlphaFoldDB" id="A0A2T5I0H3"/>
<proteinExistence type="predicted"/>
<sequence length="141" mass="16384">MGERMIIRWIIAVLSMLLSFNGIAWGAGGKWVKVYDGPEGSYFVHSDMAYEDGTVKVWTKMNYSQPQFYLGEQYLTDQTRFEYDCKGEWMARLAGIKATRHEGQGKVILNTIYDNPMRFPITPNNHIYDAVKKLCDWNQKK</sequence>
<dbReference type="InterPro" id="IPR031939">
    <property type="entry name" value="Adhesin_E-like"/>
</dbReference>
<protein>
    <recommendedName>
        <fullName evidence="1">Surface-adhesin protein E-like domain-containing protein</fullName>
    </recommendedName>
</protein>
<comment type="caution">
    <text evidence="2">The sequence shown here is derived from an EMBL/GenBank/DDBJ whole genome shotgun (WGS) entry which is preliminary data.</text>
</comment>
<organism evidence="2 3">
    <name type="scientific">Nitrosospira multiformis</name>
    <dbReference type="NCBI Taxonomy" id="1231"/>
    <lineage>
        <taxon>Bacteria</taxon>
        <taxon>Pseudomonadati</taxon>
        <taxon>Pseudomonadota</taxon>
        <taxon>Betaproteobacteria</taxon>
        <taxon>Nitrosomonadales</taxon>
        <taxon>Nitrosomonadaceae</taxon>
        <taxon>Nitrosospira</taxon>
    </lineage>
</organism>
<reference evidence="2 3" key="1">
    <citation type="submission" date="2018-04" db="EMBL/GenBank/DDBJ databases">
        <title>Active sludge and wastewater microbial communities from Klosterneuburg, Austria.</title>
        <authorList>
            <person name="Wagner M."/>
        </authorList>
    </citation>
    <scope>NUCLEOTIDE SEQUENCE [LARGE SCALE GENOMIC DNA]</scope>
    <source>
        <strain evidence="2 3">Nl12</strain>
    </source>
</reference>
<dbReference type="EMBL" id="QAOK01000053">
    <property type="protein sequence ID" value="PTQ77349.1"/>
    <property type="molecule type" value="Genomic_DNA"/>
</dbReference>
<accession>A0A2T5I0H3</accession>
<dbReference type="Proteomes" id="UP000244152">
    <property type="component" value="Unassembled WGS sequence"/>
</dbReference>
<evidence type="ECO:0000313" key="2">
    <source>
        <dbReference type="EMBL" id="PTQ77349.1"/>
    </source>
</evidence>
<dbReference type="Pfam" id="PF16747">
    <property type="entry name" value="Adhesin_E"/>
    <property type="match status" value="1"/>
</dbReference>
<gene>
    <name evidence="2" type="ORF">C8R21_1536</name>
</gene>